<keyword evidence="1" id="KW-0812">Transmembrane</keyword>
<protein>
    <submittedName>
        <fullName evidence="2">Uncharacterized protein</fullName>
    </submittedName>
</protein>
<evidence type="ECO:0000256" key="1">
    <source>
        <dbReference type="SAM" id="Phobius"/>
    </source>
</evidence>
<comment type="caution">
    <text evidence="2">The sequence shown here is derived from an EMBL/GenBank/DDBJ whole genome shotgun (WGS) entry which is preliminary data.</text>
</comment>
<gene>
    <name evidence="2" type="ORF">ACFQEU_04270</name>
</gene>
<dbReference type="EMBL" id="JBHSWW010000034">
    <property type="protein sequence ID" value="MFC6752681.1"/>
    <property type="molecule type" value="Genomic_DNA"/>
</dbReference>
<keyword evidence="1" id="KW-1133">Transmembrane helix</keyword>
<evidence type="ECO:0000313" key="3">
    <source>
        <dbReference type="Proteomes" id="UP001596442"/>
    </source>
</evidence>
<proteinExistence type="predicted"/>
<dbReference type="RefSeq" id="WP_379779601.1">
    <property type="nucleotide sequence ID" value="NZ_JBHSWW010000034.1"/>
</dbReference>
<accession>A0ABD5S9C7</accession>
<evidence type="ECO:0000313" key="2">
    <source>
        <dbReference type="EMBL" id="MFC6752681.1"/>
    </source>
</evidence>
<name>A0ABD5S9C7_9EURY</name>
<dbReference type="Proteomes" id="UP001596442">
    <property type="component" value="Unassembled WGS sequence"/>
</dbReference>
<sequence>MPPSPSTLARLRHASWVVVALVVGSFLVGVYVRASRLDSAFALVVVGFLVVNGGLVVLGAWATNRE</sequence>
<feature type="transmembrane region" description="Helical" evidence="1">
    <location>
        <begin position="13"/>
        <end position="32"/>
    </location>
</feature>
<organism evidence="2 3">
    <name type="scientific">Halorubrum tibetense</name>
    <dbReference type="NCBI Taxonomy" id="175631"/>
    <lineage>
        <taxon>Archaea</taxon>
        <taxon>Methanobacteriati</taxon>
        <taxon>Methanobacteriota</taxon>
        <taxon>Stenosarchaea group</taxon>
        <taxon>Halobacteria</taxon>
        <taxon>Halobacteriales</taxon>
        <taxon>Haloferacaceae</taxon>
        <taxon>Halorubrum</taxon>
    </lineage>
</organism>
<keyword evidence="3" id="KW-1185">Reference proteome</keyword>
<keyword evidence="1" id="KW-0472">Membrane</keyword>
<reference evidence="2 3" key="1">
    <citation type="journal article" date="2019" name="Int. J. Syst. Evol. Microbiol.">
        <title>The Global Catalogue of Microorganisms (GCM) 10K type strain sequencing project: providing services to taxonomists for standard genome sequencing and annotation.</title>
        <authorList>
            <consortium name="The Broad Institute Genomics Platform"/>
            <consortium name="The Broad Institute Genome Sequencing Center for Infectious Disease"/>
            <person name="Wu L."/>
            <person name="Ma J."/>
        </authorList>
    </citation>
    <scope>NUCLEOTIDE SEQUENCE [LARGE SCALE GENOMIC DNA]</scope>
    <source>
        <strain evidence="2 3">CGMCC 1.3239</strain>
    </source>
</reference>
<dbReference type="AlphaFoldDB" id="A0ABD5S9C7"/>
<feature type="transmembrane region" description="Helical" evidence="1">
    <location>
        <begin position="39"/>
        <end position="62"/>
    </location>
</feature>